<organism evidence="4 5">
    <name type="scientific">Neolewinella maritima</name>
    <dbReference type="NCBI Taxonomy" id="1383882"/>
    <lineage>
        <taxon>Bacteria</taxon>
        <taxon>Pseudomonadati</taxon>
        <taxon>Bacteroidota</taxon>
        <taxon>Saprospiria</taxon>
        <taxon>Saprospirales</taxon>
        <taxon>Lewinellaceae</taxon>
        <taxon>Neolewinella</taxon>
    </lineage>
</organism>
<evidence type="ECO:0000313" key="5">
    <source>
        <dbReference type="Proteomes" id="UP000837803"/>
    </source>
</evidence>
<keyword evidence="2" id="KW-0378">Hydrolase</keyword>
<dbReference type="EMBL" id="CAKLPZ010000001">
    <property type="protein sequence ID" value="CAH0998901.1"/>
    <property type="molecule type" value="Genomic_DNA"/>
</dbReference>
<sequence length="609" mass="69443">MPTQAYEEEVFDLVEDLRAYRTTRGAAFRYSDIYDATGLQYVNLVQEGGGILGIALLGFTYVLEELGLRFLSLGGTSAGSINTLLMADLGTPDEPKSLRILERVAGKQFMDFVDGGYDAEQLTLLIQAMREGQSALSILSKGPEVFAALGNLPELFDRYGINPGRHFEDWLRSVLQHDDWYGLQENLRRLPDNLYQLSDYGDRRYPVGVQELDPRLAILAADITTQTKVEFPRMAGLYYDKPLERHPAEFVRASMSIPFFFEPKSIPLGWRAGREEEVRRQWRKLAGYRGTLPDEVLLVDGGIMSNFPIDVFHRADTIPQRPTIGVKLGEDRASSQTITQLTGFAGGIAEGMRNLRDFEFIRNNPEYRALVEYIDVEGFNWLDFAISEQDKLRLFRRGAEAASRFLRRFDWLEYKQGIKANLLRRIKPLVWELSDLRDLSETLEVLGIRDDKELEARIRHMQERDVPYNILWIDDAFTYALPLAILDRLHTRSDTVRSSDEALRQLDVRNKGDGRPSGRIDLIISDLTRREDSGNDSLRGLDFAALLAQDPDWRDIPVLIYAHTREGLREQYGRALPPNVVNTPGRDTVRHPHLVQEVVDALGRFGDFG</sequence>
<feature type="domain" description="PNPLA" evidence="3">
    <location>
        <begin position="44"/>
        <end position="313"/>
    </location>
</feature>
<dbReference type="Proteomes" id="UP000837803">
    <property type="component" value="Unassembled WGS sequence"/>
</dbReference>
<dbReference type="InterPro" id="IPR052580">
    <property type="entry name" value="Lipid_Hydrolase"/>
</dbReference>
<dbReference type="PANTHER" id="PTHR46394:SF1">
    <property type="entry name" value="PNPLA DOMAIN-CONTAINING PROTEIN"/>
    <property type="match status" value="1"/>
</dbReference>
<reference evidence="4" key="1">
    <citation type="submission" date="2021-12" db="EMBL/GenBank/DDBJ databases">
        <authorList>
            <person name="Rodrigo-Torres L."/>
            <person name="Arahal R. D."/>
            <person name="Lucena T."/>
        </authorList>
    </citation>
    <scope>NUCLEOTIDE SEQUENCE</scope>
    <source>
        <strain evidence="4">CECT 8419</strain>
    </source>
</reference>
<keyword evidence="5" id="KW-1185">Reference proteome</keyword>
<feature type="active site" description="Proton acceptor" evidence="2">
    <location>
        <position position="300"/>
    </location>
</feature>
<evidence type="ECO:0000256" key="1">
    <source>
        <dbReference type="ARBA" id="ARBA00023098"/>
    </source>
</evidence>
<evidence type="ECO:0000256" key="2">
    <source>
        <dbReference type="PROSITE-ProRule" id="PRU01161"/>
    </source>
</evidence>
<dbReference type="RefSeq" id="WP_238749113.1">
    <property type="nucleotide sequence ID" value="NZ_CAKLPZ010000001.1"/>
</dbReference>
<feature type="active site" description="Nucleophile" evidence="2">
    <location>
        <position position="77"/>
    </location>
</feature>
<keyword evidence="1 2" id="KW-0443">Lipid metabolism</keyword>
<dbReference type="InterPro" id="IPR016035">
    <property type="entry name" value="Acyl_Trfase/lysoPLipase"/>
</dbReference>
<dbReference type="PROSITE" id="PS51635">
    <property type="entry name" value="PNPLA"/>
    <property type="match status" value="1"/>
</dbReference>
<proteinExistence type="predicted"/>
<feature type="short sequence motif" description="GXGXXG" evidence="2">
    <location>
        <begin position="48"/>
        <end position="53"/>
    </location>
</feature>
<protein>
    <recommendedName>
        <fullName evidence="3">PNPLA domain-containing protein</fullName>
    </recommendedName>
</protein>
<feature type="short sequence motif" description="GXSXG" evidence="2">
    <location>
        <begin position="75"/>
        <end position="79"/>
    </location>
</feature>
<comment type="caution">
    <text evidence="4">The sequence shown here is derived from an EMBL/GenBank/DDBJ whole genome shotgun (WGS) entry which is preliminary data.</text>
</comment>
<dbReference type="PANTHER" id="PTHR46394">
    <property type="entry name" value="ANNEXIN"/>
    <property type="match status" value="1"/>
</dbReference>
<dbReference type="Pfam" id="PF01734">
    <property type="entry name" value="Patatin"/>
    <property type="match status" value="1"/>
</dbReference>
<accession>A0ABN8EZN7</accession>
<evidence type="ECO:0000259" key="3">
    <source>
        <dbReference type="PROSITE" id="PS51635"/>
    </source>
</evidence>
<name>A0ABN8EZN7_9BACT</name>
<dbReference type="Gene3D" id="3.40.1090.10">
    <property type="entry name" value="Cytosolic phospholipase A2 catalytic domain"/>
    <property type="match status" value="2"/>
</dbReference>
<evidence type="ECO:0000313" key="4">
    <source>
        <dbReference type="EMBL" id="CAH0998901.1"/>
    </source>
</evidence>
<keyword evidence="2" id="KW-0442">Lipid degradation</keyword>
<dbReference type="SUPFAM" id="SSF52151">
    <property type="entry name" value="FabD/lysophospholipase-like"/>
    <property type="match status" value="1"/>
</dbReference>
<gene>
    <name evidence="4" type="ORF">LEM8419_00207</name>
</gene>
<feature type="short sequence motif" description="DGA/G" evidence="2">
    <location>
        <begin position="300"/>
        <end position="302"/>
    </location>
</feature>
<dbReference type="InterPro" id="IPR002641">
    <property type="entry name" value="PNPLA_dom"/>
</dbReference>